<evidence type="ECO:0000313" key="1">
    <source>
        <dbReference type="EMBL" id="GBP75811.1"/>
    </source>
</evidence>
<comment type="caution">
    <text evidence="1">The sequence shown here is derived from an EMBL/GenBank/DDBJ whole genome shotgun (WGS) entry which is preliminary data.</text>
</comment>
<reference evidence="1 2" key="1">
    <citation type="journal article" date="2019" name="Commun. Biol.">
        <title>The bagworm genome reveals a unique fibroin gene that provides high tensile strength.</title>
        <authorList>
            <person name="Kono N."/>
            <person name="Nakamura H."/>
            <person name="Ohtoshi R."/>
            <person name="Tomita M."/>
            <person name="Numata K."/>
            <person name="Arakawa K."/>
        </authorList>
    </citation>
    <scope>NUCLEOTIDE SEQUENCE [LARGE SCALE GENOMIC DNA]</scope>
</reference>
<accession>A0A4C1YHH1</accession>
<organism evidence="1 2">
    <name type="scientific">Eumeta variegata</name>
    <name type="common">Bagworm moth</name>
    <name type="synonym">Eumeta japonica</name>
    <dbReference type="NCBI Taxonomy" id="151549"/>
    <lineage>
        <taxon>Eukaryota</taxon>
        <taxon>Metazoa</taxon>
        <taxon>Ecdysozoa</taxon>
        <taxon>Arthropoda</taxon>
        <taxon>Hexapoda</taxon>
        <taxon>Insecta</taxon>
        <taxon>Pterygota</taxon>
        <taxon>Neoptera</taxon>
        <taxon>Endopterygota</taxon>
        <taxon>Lepidoptera</taxon>
        <taxon>Glossata</taxon>
        <taxon>Ditrysia</taxon>
        <taxon>Tineoidea</taxon>
        <taxon>Psychidae</taxon>
        <taxon>Oiketicinae</taxon>
        <taxon>Eumeta</taxon>
    </lineage>
</organism>
<dbReference type="EMBL" id="BGZK01001263">
    <property type="protein sequence ID" value="GBP75811.1"/>
    <property type="molecule type" value="Genomic_DNA"/>
</dbReference>
<gene>
    <name evidence="1" type="ORF">EVAR_15060_1</name>
</gene>
<proteinExistence type="predicted"/>
<dbReference type="AlphaFoldDB" id="A0A4C1YHH1"/>
<sequence length="92" mass="10213">MEIVKENAWSPRDLQWHLPAGSDPYNARNSNFEGRVTSNPPADDRVFRSEHSGIPWDRIDALHLISCGYEFASAARAAQSLPAAALTAFRCN</sequence>
<name>A0A4C1YHH1_EUMVA</name>
<dbReference type="Proteomes" id="UP000299102">
    <property type="component" value="Unassembled WGS sequence"/>
</dbReference>
<keyword evidence="2" id="KW-1185">Reference proteome</keyword>
<evidence type="ECO:0000313" key="2">
    <source>
        <dbReference type="Proteomes" id="UP000299102"/>
    </source>
</evidence>
<protein>
    <submittedName>
        <fullName evidence="1">Uncharacterized protein</fullName>
    </submittedName>
</protein>